<dbReference type="InterPro" id="IPR012449">
    <property type="entry name" value="Phage_F116_Orf28"/>
</dbReference>
<dbReference type="EMBL" id="LJRI01001513">
    <property type="protein sequence ID" value="KPY59215.1"/>
    <property type="molecule type" value="Genomic_DNA"/>
</dbReference>
<gene>
    <name evidence="1" type="ORF">ALO94_00874</name>
</gene>
<name>A0A0Q0CHI0_PSESX</name>
<proteinExistence type="predicted"/>
<dbReference type="AlphaFoldDB" id="A0A0Q0CHI0"/>
<dbReference type="Proteomes" id="UP000050384">
    <property type="component" value="Unassembled WGS sequence"/>
</dbReference>
<accession>A0A0Q0CHI0</accession>
<dbReference type="Pfam" id="PF07867">
    <property type="entry name" value="DUF1654"/>
    <property type="match status" value="1"/>
</dbReference>
<dbReference type="PATRIC" id="fig|264459.3.peg.1521"/>
<reference evidence="1 2" key="1">
    <citation type="submission" date="2015-09" db="EMBL/GenBank/DDBJ databases">
        <title>Genome announcement of multiple Pseudomonas syringae strains.</title>
        <authorList>
            <person name="Thakur S."/>
            <person name="Wang P.W."/>
            <person name="Gong Y."/>
            <person name="Weir B.S."/>
            <person name="Guttman D.S."/>
        </authorList>
    </citation>
    <scope>NUCLEOTIDE SEQUENCE [LARGE SCALE GENOMIC DNA]</scope>
    <source>
        <strain evidence="1 2">ICMP16929</strain>
    </source>
</reference>
<comment type="caution">
    <text evidence="1">The sequence shown here is derived from an EMBL/GenBank/DDBJ whole genome shotgun (WGS) entry which is preliminary data.</text>
</comment>
<evidence type="ECO:0000313" key="2">
    <source>
        <dbReference type="Proteomes" id="UP000050384"/>
    </source>
</evidence>
<evidence type="ECO:0000313" key="1">
    <source>
        <dbReference type="EMBL" id="KPY59215.1"/>
    </source>
</evidence>
<organism evidence="1 2">
    <name type="scientific">Pseudomonas syringae pv. spinaceae</name>
    <dbReference type="NCBI Taxonomy" id="264459"/>
    <lineage>
        <taxon>Bacteria</taxon>
        <taxon>Pseudomonadati</taxon>
        <taxon>Pseudomonadota</taxon>
        <taxon>Gammaproteobacteria</taxon>
        <taxon>Pseudomonadales</taxon>
        <taxon>Pseudomonadaceae</taxon>
        <taxon>Pseudomonas</taxon>
        <taxon>Pseudomonas syringae</taxon>
    </lineage>
</organism>
<sequence length="194" mass="21962">MFPTSDSVFCKELRPVGPVIRGWEITSLIPCYLAASPVLWSIREVLLRRQLVSIGVVNHRYICRSIPMVNLILRGVRYDFVITGYVYSYRGVGGMGSVKPARRIEMSGVERLGLRVSEMINHPVAQIQRWVTIHRLDTDGDREWEEVIGVLAATDELDLTFEDDGAVTVKWGPTSIEYRPAEAVDEPEEQIALF</sequence>
<protein>
    <submittedName>
        <fullName evidence="1">Uncharacterized protein</fullName>
    </submittedName>
</protein>